<evidence type="ECO:0000313" key="2">
    <source>
        <dbReference type="Proteomes" id="UP001181693"/>
    </source>
</evidence>
<reference evidence="1" key="1">
    <citation type="thesis" date="2020" institute="ProQuest LLC" country="789 East Eisenhower Parkway, Ann Arbor, MI, USA">
        <title>Comparative Genomics and Chromosome Evolution.</title>
        <authorList>
            <person name="Mudd A.B."/>
        </authorList>
    </citation>
    <scope>NUCLEOTIDE SEQUENCE</scope>
    <source>
        <strain evidence="1">1538</strain>
        <tissue evidence="1">Blood</tissue>
    </source>
</reference>
<dbReference type="AlphaFoldDB" id="A0AAV3ASU3"/>
<protein>
    <submittedName>
        <fullName evidence="1">Uncharacterized protein</fullName>
    </submittedName>
</protein>
<dbReference type="Proteomes" id="UP001181693">
    <property type="component" value="Unassembled WGS sequence"/>
</dbReference>
<keyword evidence="2" id="KW-1185">Reference proteome</keyword>
<name>A0AAV3ASU3_PYXAD</name>
<proteinExistence type="predicted"/>
<sequence>MIKVIQILPSISLESGGISHRRHNVKETTTCPFLDYCFDESPHMVHHGVTFTRTWTIVQNGKLNTEMCLHEGKTKLQPITFFYLNSQSIR</sequence>
<organism evidence="1 2">
    <name type="scientific">Pyxicephalus adspersus</name>
    <name type="common">African bullfrog</name>
    <dbReference type="NCBI Taxonomy" id="30357"/>
    <lineage>
        <taxon>Eukaryota</taxon>
        <taxon>Metazoa</taxon>
        <taxon>Chordata</taxon>
        <taxon>Craniata</taxon>
        <taxon>Vertebrata</taxon>
        <taxon>Euteleostomi</taxon>
        <taxon>Amphibia</taxon>
        <taxon>Batrachia</taxon>
        <taxon>Anura</taxon>
        <taxon>Neobatrachia</taxon>
        <taxon>Ranoidea</taxon>
        <taxon>Pyxicephalidae</taxon>
        <taxon>Pyxicephalinae</taxon>
        <taxon>Pyxicephalus</taxon>
    </lineage>
</organism>
<gene>
    <name evidence="1" type="ORF">GDO54_005803</name>
</gene>
<evidence type="ECO:0000313" key="1">
    <source>
        <dbReference type="EMBL" id="DBA29742.1"/>
    </source>
</evidence>
<accession>A0AAV3ASU3</accession>
<dbReference type="EMBL" id="DYDO01000002">
    <property type="protein sequence ID" value="DBA29742.1"/>
    <property type="molecule type" value="Genomic_DNA"/>
</dbReference>
<comment type="caution">
    <text evidence="1">The sequence shown here is derived from an EMBL/GenBank/DDBJ whole genome shotgun (WGS) entry which is preliminary data.</text>
</comment>